<dbReference type="SUPFAM" id="SSF53271">
    <property type="entry name" value="PRTase-like"/>
    <property type="match status" value="1"/>
</dbReference>
<dbReference type="EMBL" id="JARQDV010000002">
    <property type="protein sequence ID" value="MDT2964152.1"/>
    <property type="molecule type" value="Genomic_DNA"/>
</dbReference>
<comment type="similarity">
    <text evidence="1">Belongs to the ComF/GntX family.</text>
</comment>
<dbReference type="RefSeq" id="WP_153883861.1">
    <property type="nucleotide sequence ID" value="NZ_JADKZT010000002.1"/>
</dbReference>
<dbReference type="PANTHER" id="PTHR47505:SF1">
    <property type="entry name" value="DNA UTILIZATION PROTEIN YHGH"/>
    <property type="match status" value="1"/>
</dbReference>
<dbReference type="InterPro" id="IPR000836">
    <property type="entry name" value="PRTase_dom"/>
</dbReference>
<dbReference type="Proteomes" id="UP001268896">
    <property type="component" value="Unassembled WGS sequence"/>
</dbReference>
<dbReference type="CDD" id="cd06223">
    <property type="entry name" value="PRTases_typeI"/>
    <property type="match status" value="1"/>
</dbReference>
<gene>
    <name evidence="3" type="ORF">P7I32_05995</name>
</gene>
<organism evidence="3 4">
    <name type="scientific">Enterococcus casseliflavus</name>
    <name type="common">Enterococcus flavescens</name>
    <dbReference type="NCBI Taxonomy" id="37734"/>
    <lineage>
        <taxon>Bacteria</taxon>
        <taxon>Bacillati</taxon>
        <taxon>Bacillota</taxon>
        <taxon>Bacilli</taxon>
        <taxon>Lactobacillales</taxon>
        <taxon>Enterococcaceae</taxon>
        <taxon>Enterococcus</taxon>
    </lineage>
</organism>
<feature type="domain" description="Phosphoribosyltransferase" evidence="2">
    <location>
        <begin position="177"/>
        <end position="224"/>
    </location>
</feature>
<dbReference type="InterPro" id="IPR029057">
    <property type="entry name" value="PRTase-like"/>
</dbReference>
<evidence type="ECO:0000313" key="4">
    <source>
        <dbReference type="Proteomes" id="UP001268896"/>
    </source>
</evidence>
<sequence>MVCSWCKRTFPRERTIIEVLAPWRVPENELCPQCAQQFSVIDWRTCCPSCGKKETEFCSDCLYWEETCPMIQLQHRALFAYDQGMKDWLHEYKLMGNYQLRVTFAPVIKQKLNRFDYECLIPIPLSAERYQQRGFNQVTAVLEAAGVRFQELLEKVVDTAPQAQRSRRQRLVEAQPFAVKPDVACEIKGKKLLLIDDVYTTGRTLYHAAEALQSFGPQSIRSFSIAR</sequence>
<evidence type="ECO:0000313" key="3">
    <source>
        <dbReference type="EMBL" id="MDT2964152.1"/>
    </source>
</evidence>
<evidence type="ECO:0000256" key="1">
    <source>
        <dbReference type="ARBA" id="ARBA00008007"/>
    </source>
</evidence>
<dbReference type="PANTHER" id="PTHR47505">
    <property type="entry name" value="DNA UTILIZATION PROTEIN YHGH"/>
    <property type="match status" value="1"/>
</dbReference>
<dbReference type="AlphaFoldDB" id="A0AAW8UNH7"/>
<accession>A0AAW8UNH7</accession>
<dbReference type="Pfam" id="PF00156">
    <property type="entry name" value="Pribosyltran"/>
    <property type="match status" value="1"/>
</dbReference>
<reference evidence="3" key="1">
    <citation type="submission" date="2023-03" db="EMBL/GenBank/DDBJ databases">
        <authorList>
            <person name="Shen W."/>
            <person name="Cai J."/>
        </authorList>
    </citation>
    <scope>NUCLEOTIDE SEQUENCE</scope>
    <source>
        <strain evidence="3">K72-2</strain>
    </source>
</reference>
<comment type="caution">
    <text evidence="3">The sequence shown here is derived from an EMBL/GenBank/DDBJ whole genome shotgun (WGS) entry which is preliminary data.</text>
</comment>
<protein>
    <submittedName>
        <fullName evidence="3">ComF family protein</fullName>
    </submittedName>
</protein>
<dbReference type="Gene3D" id="3.40.50.2020">
    <property type="match status" value="1"/>
</dbReference>
<evidence type="ECO:0000259" key="2">
    <source>
        <dbReference type="Pfam" id="PF00156"/>
    </source>
</evidence>
<name>A0AAW8UNH7_ENTCA</name>
<dbReference type="InterPro" id="IPR051910">
    <property type="entry name" value="ComF/GntX_DNA_util-trans"/>
</dbReference>
<proteinExistence type="inferred from homology"/>